<dbReference type="AlphaFoldDB" id="I0IEF0"/>
<evidence type="ECO:0000313" key="2">
    <source>
        <dbReference type="EMBL" id="BAM03638.1"/>
    </source>
</evidence>
<dbReference type="STRING" id="1142394.PSMK_14790"/>
<evidence type="ECO:0000256" key="1">
    <source>
        <dbReference type="SAM" id="MobiDB-lite"/>
    </source>
</evidence>
<protein>
    <submittedName>
        <fullName evidence="2">Uncharacterized protein</fullName>
    </submittedName>
</protein>
<organism evidence="2 3">
    <name type="scientific">Phycisphaera mikurensis (strain NBRC 102666 / KCTC 22515 / FYK2301M01)</name>
    <dbReference type="NCBI Taxonomy" id="1142394"/>
    <lineage>
        <taxon>Bacteria</taxon>
        <taxon>Pseudomonadati</taxon>
        <taxon>Planctomycetota</taxon>
        <taxon>Phycisphaerae</taxon>
        <taxon>Phycisphaerales</taxon>
        <taxon>Phycisphaeraceae</taxon>
        <taxon>Phycisphaera</taxon>
    </lineage>
</organism>
<evidence type="ECO:0000313" key="3">
    <source>
        <dbReference type="Proteomes" id="UP000007881"/>
    </source>
</evidence>
<dbReference type="KEGG" id="phm:PSMK_14790"/>
<dbReference type="Proteomes" id="UP000007881">
    <property type="component" value="Chromosome"/>
</dbReference>
<keyword evidence="3" id="KW-1185">Reference proteome</keyword>
<accession>I0IEF0</accession>
<feature type="compositionally biased region" description="Basic residues" evidence="1">
    <location>
        <begin position="38"/>
        <end position="53"/>
    </location>
</feature>
<gene>
    <name evidence="2" type="ordered locus">PSMK_14790</name>
</gene>
<proteinExistence type="predicted"/>
<name>I0IEF0_PHYMF</name>
<reference evidence="2 3" key="1">
    <citation type="submission" date="2012-02" db="EMBL/GenBank/DDBJ databases">
        <title>Complete genome sequence of Phycisphaera mikurensis NBRC 102666.</title>
        <authorList>
            <person name="Ankai A."/>
            <person name="Hosoyama A."/>
            <person name="Terui Y."/>
            <person name="Sekine M."/>
            <person name="Fukai R."/>
            <person name="Kato Y."/>
            <person name="Nakamura S."/>
            <person name="Yamada-Narita S."/>
            <person name="Kawakoshi A."/>
            <person name="Fukunaga Y."/>
            <person name="Yamazaki S."/>
            <person name="Fujita N."/>
        </authorList>
    </citation>
    <scope>NUCLEOTIDE SEQUENCE [LARGE SCALE GENOMIC DNA]</scope>
    <source>
        <strain evidence="3">NBRC 102666 / KCTC 22515 / FYK2301M01</strain>
    </source>
</reference>
<sequence>MEVPVGDRCGRWVGFGLPGVVRSVKKEAQRCGRGSGPARRRTSNRTRARTGCK</sequence>
<dbReference type="EMBL" id="AP012338">
    <property type="protein sequence ID" value="BAM03638.1"/>
    <property type="molecule type" value="Genomic_DNA"/>
</dbReference>
<dbReference type="HOGENOM" id="CLU_3064599_0_0_0"/>
<feature type="region of interest" description="Disordered" evidence="1">
    <location>
        <begin position="26"/>
        <end position="53"/>
    </location>
</feature>